<dbReference type="PANTHER" id="PTHR42866">
    <property type="entry name" value="3-DEOXY-MANNO-OCTULOSONATE CYTIDYLYLTRANSFERASE"/>
    <property type="match status" value="1"/>
</dbReference>
<dbReference type="NCBIfam" id="NF003952">
    <property type="entry name" value="PRK05450.1-5"/>
    <property type="match status" value="1"/>
</dbReference>
<keyword evidence="4" id="KW-0963">Cytoplasm</keyword>
<protein>
    <recommendedName>
        <fullName evidence="4">3-deoxy-manno-octulosonate cytidylyltransferase</fullName>
        <ecNumber evidence="4">2.7.7.38</ecNumber>
    </recommendedName>
    <alternativeName>
        <fullName evidence="4">CMP-2-keto-3-deoxyoctulosonic acid synthase</fullName>
        <shortName evidence="4">CKS</shortName>
        <shortName evidence="4">CMP-KDO synthase</shortName>
    </alternativeName>
</protein>
<dbReference type="EMBL" id="JBEOKT010000006">
    <property type="protein sequence ID" value="MER2997619.1"/>
    <property type="molecule type" value="Genomic_DNA"/>
</dbReference>
<keyword evidence="1 4" id="KW-0808">Transferase</keyword>
<dbReference type="NCBIfam" id="TIGR00466">
    <property type="entry name" value="kdsB"/>
    <property type="match status" value="1"/>
</dbReference>
<dbReference type="PANTHER" id="PTHR42866:SF2">
    <property type="entry name" value="3-DEOXY-MANNO-OCTULOSONATE CYTIDYLYLTRANSFERASE, MITOCHONDRIAL"/>
    <property type="match status" value="1"/>
</dbReference>
<reference evidence="5 6" key="1">
    <citation type="submission" date="2024-06" db="EMBL/GenBank/DDBJ databases">
        <title>Pontibacter populi HYL7-15.</title>
        <authorList>
            <person name="Kim M.K."/>
        </authorList>
    </citation>
    <scope>NUCLEOTIDE SEQUENCE [LARGE SCALE GENOMIC DNA]</scope>
    <source>
        <strain evidence="5 6">HYL7-15</strain>
    </source>
</reference>
<keyword evidence="2 4" id="KW-0548">Nucleotidyltransferase</keyword>
<dbReference type="InterPro" id="IPR004528">
    <property type="entry name" value="KdsB"/>
</dbReference>
<evidence type="ECO:0000256" key="4">
    <source>
        <dbReference type="HAMAP-Rule" id="MF_00057"/>
    </source>
</evidence>
<dbReference type="RefSeq" id="WP_350412028.1">
    <property type="nucleotide sequence ID" value="NZ_JBEOKT010000006.1"/>
</dbReference>
<dbReference type="InterPro" id="IPR029044">
    <property type="entry name" value="Nucleotide-diphossugar_trans"/>
</dbReference>
<comment type="similarity">
    <text evidence="4">Belongs to the KdsB family.</text>
</comment>
<comment type="caution">
    <text evidence="5">The sequence shown here is derived from an EMBL/GenBank/DDBJ whole genome shotgun (WGS) entry which is preliminary data.</text>
</comment>
<comment type="catalytic activity">
    <reaction evidence="4">
        <text>3-deoxy-alpha-D-manno-oct-2-ulosonate + CTP = CMP-3-deoxy-beta-D-manno-octulosonate + diphosphate</text>
        <dbReference type="Rhea" id="RHEA:23448"/>
        <dbReference type="ChEBI" id="CHEBI:33019"/>
        <dbReference type="ChEBI" id="CHEBI:37563"/>
        <dbReference type="ChEBI" id="CHEBI:85986"/>
        <dbReference type="ChEBI" id="CHEBI:85987"/>
        <dbReference type="EC" id="2.7.7.38"/>
    </reaction>
</comment>
<sequence>MDVLGIIPARFASTRFPGKPLTDINGKTMIRRVYEQASASGLSEVIVATDDDRIFAHVQEFGGKAVMTAEHHQSGTDRCFEAYKLHNKPYEYIINIQGDEPFIKPEQIDLVASCFNRPNTQLATLVKKITTEEELFNTNAPKVVLSNSGDALYFSRQAIPYCRNVPQDIWHKQHTYYKHIGIYGYRADILEQITQLPPSALELAESLEQLRWLENGYKITTALTEFETIGIDSLEDLEKVREFWS</sequence>
<evidence type="ECO:0000313" key="5">
    <source>
        <dbReference type="EMBL" id="MER2997619.1"/>
    </source>
</evidence>
<dbReference type="CDD" id="cd02517">
    <property type="entry name" value="CMP-KDO-Synthetase"/>
    <property type="match status" value="1"/>
</dbReference>
<dbReference type="NCBIfam" id="NF003950">
    <property type="entry name" value="PRK05450.1-3"/>
    <property type="match status" value="1"/>
</dbReference>
<dbReference type="Gene3D" id="3.90.550.10">
    <property type="entry name" value="Spore Coat Polysaccharide Biosynthesis Protein SpsA, Chain A"/>
    <property type="match status" value="1"/>
</dbReference>
<evidence type="ECO:0000313" key="6">
    <source>
        <dbReference type="Proteomes" id="UP001476807"/>
    </source>
</evidence>
<evidence type="ECO:0000256" key="2">
    <source>
        <dbReference type="ARBA" id="ARBA00022695"/>
    </source>
</evidence>
<dbReference type="InterPro" id="IPR003329">
    <property type="entry name" value="Cytidylyl_trans"/>
</dbReference>
<comment type="pathway">
    <text evidence="4">Nucleotide-sugar biosynthesis; CMP-3-deoxy-D-manno-octulosonate biosynthesis; CMP-3-deoxy-D-manno-octulosonate from 3-deoxy-D-manno-octulosonate and CTP: step 1/1.</text>
</comment>
<organism evidence="5 6">
    <name type="scientific">Pontibacter populi</name>
    <dbReference type="NCBI Taxonomy" id="890055"/>
    <lineage>
        <taxon>Bacteria</taxon>
        <taxon>Pseudomonadati</taxon>
        <taxon>Bacteroidota</taxon>
        <taxon>Cytophagia</taxon>
        <taxon>Cytophagales</taxon>
        <taxon>Hymenobacteraceae</taxon>
        <taxon>Pontibacter</taxon>
    </lineage>
</organism>
<dbReference type="GO" id="GO:0008690">
    <property type="term" value="F:3-deoxy-manno-octulosonate cytidylyltransferase activity"/>
    <property type="evidence" value="ECO:0007669"/>
    <property type="project" value="UniProtKB-EC"/>
</dbReference>
<accession>A0ABV1RTB2</accession>
<dbReference type="SUPFAM" id="SSF53448">
    <property type="entry name" value="Nucleotide-diphospho-sugar transferases"/>
    <property type="match status" value="1"/>
</dbReference>
<evidence type="ECO:0000256" key="3">
    <source>
        <dbReference type="ARBA" id="ARBA00022985"/>
    </source>
</evidence>
<evidence type="ECO:0000256" key="1">
    <source>
        <dbReference type="ARBA" id="ARBA00022679"/>
    </source>
</evidence>
<proteinExistence type="inferred from homology"/>
<dbReference type="EC" id="2.7.7.38" evidence="4"/>
<keyword evidence="6" id="KW-1185">Reference proteome</keyword>
<dbReference type="Proteomes" id="UP001476807">
    <property type="component" value="Unassembled WGS sequence"/>
</dbReference>
<gene>
    <name evidence="4 5" type="primary">kdsB</name>
    <name evidence="5" type="ORF">ABS362_08675</name>
</gene>
<dbReference type="HAMAP" id="MF_00057">
    <property type="entry name" value="KdsB"/>
    <property type="match status" value="1"/>
</dbReference>
<name>A0ABV1RTB2_9BACT</name>
<comment type="subcellular location">
    <subcellularLocation>
        <location evidence="4">Cytoplasm</location>
    </subcellularLocation>
</comment>
<dbReference type="NCBIfam" id="NF009905">
    <property type="entry name" value="PRK13368.1"/>
    <property type="match status" value="1"/>
</dbReference>
<keyword evidence="3 4" id="KW-0448">Lipopolysaccharide biosynthesis</keyword>
<dbReference type="Pfam" id="PF02348">
    <property type="entry name" value="CTP_transf_3"/>
    <property type="match status" value="1"/>
</dbReference>
<comment type="function">
    <text evidence="4">Activates KDO (a required 8-carbon sugar) for incorporation into bacterial lipopolysaccharide in Gram-negative bacteria.</text>
</comment>